<protein>
    <recommendedName>
        <fullName evidence="1">Ycf2 N-terminal domain-containing protein</fullName>
    </recommendedName>
</protein>
<accession>A0A9E7JFJ3</accession>
<dbReference type="EMBL" id="CP097503">
    <property type="protein sequence ID" value="URD79273.1"/>
    <property type="molecule type" value="Genomic_DNA"/>
</dbReference>
<feature type="domain" description="Ycf2 N-terminal" evidence="1">
    <location>
        <begin position="5"/>
        <end position="45"/>
    </location>
</feature>
<organism evidence="2 3">
    <name type="scientific">Musa troglodytarum</name>
    <name type="common">fe'i banana</name>
    <dbReference type="NCBI Taxonomy" id="320322"/>
    <lineage>
        <taxon>Eukaryota</taxon>
        <taxon>Viridiplantae</taxon>
        <taxon>Streptophyta</taxon>
        <taxon>Embryophyta</taxon>
        <taxon>Tracheophyta</taxon>
        <taxon>Spermatophyta</taxon>
        <taxon>Magnoliopsida</taxon>
        <taxon>Liliopsida</taxon>
        <taxon>Zingiberales</taxon>
        <taxon>Musaceae</taxon>
        <taxon>Musa</taxon>
    </lineage>
</organism>
<evidence type="ECO:0000313" key="3">
    <source>
        <dbReference type="Proteomes" id="UP001055439"/>
    </source>
</evidence>
<name>A0A9E7JFJ3_9LILI</name>
<evidence type="ECO:0000259" key="1">
    <source>
        <dbReference type="Pfam" id="PF05695"/>
    </source>
</evidence>
<dbReference type="Proteomes" id="UP001055439">
    <property type="component" value="Chromosome 10"/>
</dbReference>
<evidence type="ECO:0000313" key="2">
    <source>
        <dbReference type="EMBL" id="URD79273.1"/>
    </source>
</evidence>
<proteinExistence type="predicted"/>
<dbReference type="InterPro" id="IPR056777">
    <property type="entry name" value="Ycf2_N"/>
</dbReference>
<gene>
    <name evidence="2" type="ORF">MUK42_05127</name>
</gene>
<dbReference type="AlphaFoldDB" id="A0A9E7JFJ3"/>
<keyword evidence="3" id="KW-1185">Reference proteome</keyword>
<reference evidence="2" key="1">
    <citation type="submission" date="2022-05" db="EMBL/GenBank/DDBJ databases">
        <title>The Musa troglodytarum L. genome provides insights into the mechanism of non-climacteric behaviour and enrichment of carotenoids.</title>
        <authorList>
            <person name="Wang J."/>
        </authorList>
    </citation>
    <scope>NUCLEOTIDE SEQUENCE</scope>
    <source>
        <tissue evidence="2">Leaf</tissue>
    </source>
</reference>
<dbReference type="Pfam" id="PF05695">
    <property type="entry name" value="Ycf2"/>
    <property type="match status" value="1"/>
</dbReference>
<sequence length="65" mass="7894">MISYMDSFNKILFLNKNLFFDLFHLLHDRNKRGYILHDDFKSKKDILRNDRPIHSTNIRVRSVVS</sequence>